<dbReference type="Pfam" id="PF00834">
    <property type="entry name" value="Ribul_P_3_epim"/>
    <property type="match status" value="1"/>
</dbReference>
<dbReference type="SUPFAM" id="SSF51366">
    <property type="entry name" value="Ribulose-phoshate binding barrel"/>
    <property type="match status" value="1"/>
</dbReference>
<dbReference type="eggNOG" id="COG0036">
    <property type="taxonomic scope" value="Bacteria"/>
</dbReference>
<feature type="binding site" evidence="10 13">
    <location>
        <position position="65"/>
    </location>
    <ligand>
        <name>a divalent metal cation</name>
        <dbReference type="ChEBI" id="CHEBI:60240"/>
    </ligand>
</feature>
<accession>E4KNX6</accession>
<feature type="binding site" evidence="10 13">
    <location>
        <position position="34"/>
    </location>
    <ligand>
        <name>a divalent metal cation</name>
        <dbReference type="ChEBI" id="CHEBI:60240"/>
    </ligand>
</feature>
<sequence length="223" mass="24275">MIKIAPSILSADFANLGQAIQAMDQAGCDYIHIDVMDGSFVPNISFGPMVYQAVRPLTDKTFDCHLMVDQPERYLDMVAAAGADIISVHVEATKHIYQSLSMIKALGKKAGVVLNPGTDLSQIQPILHLCDLVLIMTVNPGFGGQKFIQASLEKIKQLKVMREEKGLDFEIEVDGGINFETGKACAQAGADVLVSGSFLFNQTDWAKAILDFHSHIDMTGDFI</sequence>
<comment type="cofactor">
    <cofactor evidence="10 13">
        <name>a divalent metal cation</name>
        <dbReference type="ChEBI" id="CHEBI:60240"/>
    </cofactor>
    <text evidence="10 13">Binds 1 divalent metal cation per subunit.</text>
</comment>
<dbReference type="CDD" id="cd00429">
    <property type="entry name" value="RPE"/>
    <property type="match status" value="1"/>
</dbReference>
<dbReference type="GO" id="GO:0019323">
    <property type="term" value="P:pentose catabolic process"/>
    <property type="evidence" value="ECO:0007669"/>
    <property type="project" value="UniProtKB-UniRule"/>
</dbReference>
<protein>
    <recommendedName>
        <fullName evidence="7 10">Ribulose-phosphate 3-epimerase</fullName>
        <ecNumber evidence="7 10">5.1.3.1</ecNumber>
    </recommendedName>
</protein>
<comment type="cofactor">
    <cofactor evidence="2">
        <name>Mn(2+)</name>
        <dbReference type="ChEBI" id="CHEBI:29035"/>
    </cofactor>
</comment>
<name>E4KNX6_9LACT</name>
<dbReference type="GO" id="GO:0046872">
    <property type="term" value="F:metal ion binding"/>
    <property type="evidence" value="ECO:0007669"/>
    <property type="project" value="UniProtKB-UniRule"/>
</dbReference>
<dbReference type="PROSITE" id="PS01086">
    <property type="entry name" value="RIBUL_P_3_EPIMER_2"/>
    <property type="match status" value="1"/>
</dbReference>
<feature type="binding site" evidence="10 13">
    <location>
        <position position="174"/>
    </location>
    <ligand>
        <name>a divalent metal cation</name>
        <dbReference type="ChEBI" id="CHEBI:60240"/>
    </ligand>
</feature>
<organism evidence="15 16">
    <name type="scientific">Eremococcus coleocola ACS-139-V-Col8</name>
    <dbReference type="NCBI Taxonomy" id="908337"/>
    <lineage>
        <taxon>Bacteria</taxon>
        <taxon>Bacillati</taxon>
        <taxon>Bacillota</taxon>
        <taxon>Bacilli</taxon>
        <taxon>Lactobacillales</taxon>
        <taxon>Aerococcaceae</taxon>
        <taxon>Eremococcus</taxon>
    </lineage>
</organism>
<reference evidence="15 16" key="1">
    <citation type="submission" date="2010-10" db="EMBL/GenBank/DDBJ databases">
        <authorList>
            <person name="Durkin A.S."/>
            <person name="Madupu R."/>
            <person name="Torralba M."/>
            <person name="Gillis M."/>
            <person name="Methe B."/>
            <person name="Sutton G."/>
            <person name="Nelson K.E."/>
        </authorList>
    </citation>
    <scope>NUCLEOTIDE SEQUENCE [LARGE SCALE GENOMIC DNA]</scope>
    <source>
        <strain evidence="15 16">ACS-139-V-Col8</strain>
    </source>
</reference>
<keyword evidence="8 10" id="KW-0479">Metal-binding</keyword>
<keyword evidence="13" id="KW-0862">Zinc</keyword>
<evidence type="ECO:0000256" key="7">
    <source>
        <dbReference type="ARBA" id="ARBA00013188"/>
    </source>
</evidence>
<evidence type="ECO:0000256" key="10">
    <source>
        <dbReference type="HAMAP-Rule" id="MF_02227"/>
    </source>
</evidence>
<keyword evidence="13" id="KW-0464">Manganese</keyword>
<comment type="catalytic activity">
    <reaction evidence="1 10 11">
        <text>D-ribulose 5-phosphate = D-xylulose 5-phosphate</text>
        <dbReference type="Rhea" id="RHEA:13677"/>
        <dbReference type="ChEBI" id="CHEBI:57737"/>
        <dbReference type="ChEBI" id="CHEBI:58121"/>
        <dbReference type="EC" id="5.1.3.1"/>
    </reaction>
</comment>
<keyword evidence="13" id="KW-0170">Cobalt</keyword>
<evidence type="ECO:0000256" key="3">
    <source>
        <dbReference type="ARBA" id="ARBA00001941"/>
    </source>
</evidence>
<feature type="active site" description="Proton donor" evidence="10 12">
    <location>
        <position position="174"/>
    </location>
</feature>
<dbReference type="HAMAP" id="MF_02227">
    <property type="entry name" value="RPE"/>
    <property type="match status" value="1"/>
</dbReference>
<comment type="pathway">
    <text evidence="10">Carbohydrate degradation.</text>
</comment>
<dbReference type="GO" id="GO:0006098">
    <property type="term" value="P:pentose-phosphate shunt"/>
    <property type="evidence" value="ECO:0007669"/>
    <property type="project" value="UniProtKB-UniRule"/>
</dbReference>
<dbReference type="Gene3D" id="3.20.20.70">
    <property type="entry name" value="Aldolase class I"/>
    <property type="match status" value="1"/>
</dbReference>
<evidence type="ECO:0000256" key="11">
    <source>
        <dbReference type="PIRNR" id="PIRNR001461"/>
    </source>
</evidence>
<dbReference type="FunFam" id="3.20.20.70:FF:000004">
    <property type="entry name" value="Ribulose-phosphate 3-epimerase"/>
    <property type="match status" value="1"/>
</dbReference>
<dbReference type="NCBIfam" id="NF004076">
    <property type="entry name" value="PRK05581.1-4"/>
    <property type="match status" value="1"/>
</dbReference>
<dbReference type="STRING" id="908337.HMPREF9257_1258"/>
<evidence type="ECO:0000256" key="6">
    <source>
        <dbReference type="ARBA" id="ARBA00009541"/>
    </source>
</evidence>
<feature type="binding site" evidence="10 14">
    <location>
        <position position="7"/>
    </location>
    <ligand>
        <name>substrate</name>
    </ligand>
</feature>
<feature type="binding site" evidence="10">
    <location>
        <begin position="174"/>
        <end position="176"/>
    </location>
    <ligand>
        <name>substrate</name>
    </ligand>
</feature>
<evidence type="ECO:0000256" key="2">
    <source>
        <dbReference type="ARBA" id="ARBA00001936"/>
    </source>
</evidence>
<comment type="cofactor">
    <cofactor evidence="3">
        <name>Co(2+)</name>
        <dbReference type="ChEBI" id="CHEBI:48828"/>
    </cofactor>
</comment>
<dbReference type="PROSITE" id="PS01085">
    <property type="entry name" value="RIBUL_P_3_EPIMER_1"/>
    <property type="match status" value="1"/>
</dbReference>
<comment type="similarity">
    <text evidence="6 10 11">Belongs to the ribulose-phosphate 3-epimerase family.</text>
</comment>
<dbReference type="GO" id="GO:0005737">
    <property type="term" value="C:cytoplasm"/>
    <property type="evidence" value="ECO:0007669"/>
    <property type="project" value="UniProtKB-ARBA"/>
</dbReference>
<evidence type="ECO:0000256" key="13">
    <source>
        <dbReference type="PIRSR" id="PIRSR001461-2"/>
    </source>
</evidence>
<feature type="binding site" evidence="10 14">
    <location>
        <position position="65"/>
    </location>
    <ligand>
        <name>substrate</name>
    </ligand>
</feature>
<feature type="binding site" evidence="10 14">
    <location>
        <begin position="141"/>
        <end position="144"/>
    </location>
    <ligand>
        <name>substrate</name>
    </ligand>
</feature>
<keyword evidence="10 11" id="KW-0119">Carbohydrate metabolism</keyword>
<dbReference type="AlphaFoldDB" id="E4KNX6"/>
<dbReference type="EMBL" id="AENN01000015">
    <property type="protein sequence ID" value="EFR31139.1"/>
    <property type="molecule type" value="Genomic_DNA"/>
</dbReference>
<comment type="cofactor">
    <cofactor evidence="5">
        <name>Fe(2+)</name>
        <dbReference type="ChEBI" id="CHEBI:29033"/>
    </cofactor>
</comment>
<dbReference type="Proteomes" id="UP000005990">
    <property type="component" value="Unassembled WGS sequence"/>
</dbReference>
<evidence type="ECO:0000256" key="1">
    <source>
        <dbReference type="ARBA" id="ARBA00001782"/>
    </source>
</evidence>
<proteinExistence type="inferred from homology"/>
<comment type="function">
    <text evidence="10">Catalyzes the reversible epimerization of D-ribulose 5-phosphate to D-xylulose 5-phosphate.</text>
</comment>
<dbReference type="PIRSF" id="PIRSF001461">
    <property type="entry name" value="RPE"/>
    <property type="match status" value="1"/>
</dbReference>
<evidence type="ECO:0000256" key="8">
    <source>
        <dbReference type="ARBA" id="ARBA00022723"/>
    </source>
</evidence>
<feature type="binding site" evidence="10 13">
    <location>
        <position position="32"/>
    </location>
    <ligand>
        <name>a divalent metal cation</name>
        <dbReference type="ChEBI" id="CHEBI:60240"/>
    </ligand>
</feature>
<feature type="binding site" evidence="14">
    <location>
        <position position="176"/>
    </location>
    <ligand>
        <name>substrate</name>
    </ligand>
</feature>
<feature type="active site" description="Proton acceptor" evidence="10 12">
    <location>
        <position position="34"/>
    </location>
</feature>
<gene>
    <name evidence="10 15" type="primary">rpe</name>
    <name evidence="15" type="ORF">HMPREF9257_1258</name>
</gene>
<dbReference type="NCBIfam" id="TIGR01163">
    <property type="entry name" value="rpe"/>
    <property type="match status" value="1"/>
</dbReference>
<dbReference type="PANTHER" id="PTHR11749">
    <property type="entry name" value="RIBULOSE-5-PHOSPHATE-3-EPIMERASE"/>
    <property type="match status" value="1"/>
</dbReference>
<dbReference type="GO" id="GO:0004750">
    <property type="term" value="F:D-ribulose-phosphate 3-epimerase activity"/>
    <property type="evidence" value="ECO:0007669"/>
    <property type="project" value="UniProtKB-UniRule"/>
</dbReference>
<dbReference type="InterPro" id="IPR013785">
    <property type="entry name" value="Aldolase_TIM"/>
</dbReference>
<comment type="cofactor">
    <cofactor evidence="4">
        <name>Zn(2+)</name>
        <dbReference type="ChEBI" id="CHEBI:29105"/>
    </cofactor>
</comment>
<comment type="caution">
    <text evidence="15">The sequence shown here is derived from an EMBL/GenBank/DDBJ whole genome shotgun (WGS) entry which is preliminary data.</text>
</comment>
<evidence type="ECO:0000256" key="5">
    <source>
        <dbReference type="ARBA" id="ARBA00001954"/>
    </source>
</evidence>
<dbReference type="EC" id="5.1.3.1" evidence="7 10"/>
<evidence type="ECO:0000313" key="15">
    <source>
        <dbReference type="EMBL" id="EFR31139.1"/>
    </source>
</evidence>
<keyword evidence="16" id="KW-1185">Reference proteome</keyword>
<keyword evidence="9 10" id="KW-0413">Isomerase</keyword>
<evidence type="ECO:0000256" key="14">
    <source>
        <dbReference type="PIRSR" id="PIRSR001461-3"/>
    </source>
</evidence>
<feature type="binding site" evidence="10 14">
    <location>
        <begin position="196"/>
        <end position="197"/>
    </location>
    <ligand>
        <name>substrate</name>
    </ligand>
</feature>
<evidence type="ECO:0000256" key="9">
    <source>
        <dbReference type="ARBA" id="ARBA00023235"/>
    </source>
</evidence>
<dbReference type="InterPro" id="IPR026019">
    <property type="entry name" value="Ribul_P_3_epim"/>
</dbReference>
<evidence type="ECO:0000256" key="12">
    <source>
        <dbReference type="PIRSR" id="PIRSR001461-1"/>
    </source>
</evidence>
<evidence type="ECO:0000313" key="16">
    <source>
        <dbReference type="Proteomes" id="UP000005990"/>
    </source>
</evidence>
<dbReference type="InterPro" id="IPR000056">
    <property type="entry name" value="Ribul_P_3_epim-like"/>
</dbReference>
<dbReference type="InterPro" id="IPR011060">
    <property type="entry name" value="RibuloseP-bd_barrel"/>
</dbReference>
<evidence type="ECO:0000256" key="4">
    <source>
        <dbReference type="ARBA" id="ARBA00001947"/>
    </source>
</evidence>